<name>K0TQ96_THAOC</name>
<evidence type="ECO:0000313" key="3">
    <source>
        <dbReference type="Proteomes" id="UP000266841"/>
    </source>
</evidence>
<dbReference type="OrthoDB" id="49570at2759"/>
<feature type="compositionally biased region" description="Polar residues" evidence="1">
    <location>
        <begin position="162"/>
        <end position="175"/>
    </location>
</feature>
<reference evidence="2 3" key="1">
    <citation type="journal article" date="2012" name="Genome Biol.">
        <title>Genome and low-iron response of an oceanic diatom adapted to chronic iron limitation.</title>
        <authorList>
            <person name="Lommer M."/>
            <person name="Specht M."/>
            <person name="Roy A.S."/>
            <person name="Kraemer L."/>
            <person name="Andreson R."/>
            <person name="Gutowska M.A."/>
            <person name="Wolf J."/>
            <person name="Bergner S.V."/>
            <person name="Schilhabel M.B."/>
            <person name="Klostermeier U.C."/>
            <person name="Beiko R.G."/>
            <person name="Rosenstiel P."/>
            <person name="Hippler M."/>
            <person name="Laroche J."/>
        </authorList>
    </citation>
    <scope>NUCLEOTIDE SEQUENCE [LARGE SCALE GENOMIC DNA]</scope>
    <source>
        <strain evidence="2 3">CCMP1005</strain>
    </source>
</reference>
<dbReference type="EMBL" id="AGNL01002810">
    <property type="protein sequence ID" value="EJK75662.1"/>
    <property type="molecule type" value="Genomic_DNA"/>
</dbReference>
<organism evidence="2 3">
    <name type="scientific">Thalassiosira oceanica</name>
    <name type="common">Marine diatom</name>
    <dbReference type="NCBI Taxonomy" id="159749"/>
    <lineage>
        <taxon>Eukaryota</taxon>
        <taxon>Sar</taxon>
        <taxon>Stramenopiles</taxon>
        <taxon>Ochrophyta</taxon>
        <taxon>Bacillariophyta</taxon>
        <taxon>Coscinodiscophyceae</taxon>
        <taxon>Thalassiosirophycidae</taxon>
        <taxon>Thalassiosirales</taxon>
        <taxon>Thalassiosiraceae</taxon>
        <taxon>Thalassiosira</taxon>
    </lineage>
</organism>
<feature type="region of interest" description="Disordered" evidence="1">
    <location>
        <begin position="276"/>
        <end position="301"/>
    </location>
</feature>
<feature type="compositionally biased region" description="Low complexity" evidence="1">
    <location>
        <begin position="221"/>
        <end position="233"/>
    </location>
</feature>
<accession>K0TQ96</accession>
<feature type="region of interest" description="Disordered" evidence="1">
    <location>
        <begin position="125"/>
        <end position="175"/>
    </location>
</feature>
<sequence length="419" mass="45616">MAGGIDESRDSYGDSIPLLVPATKPKQGNQVDQGKGSRESREKIHMKPRLIRTHASAGSSSNGSSQQILAGEELLPDSSCGYGSMGAGAAVSNRQPQQTNIPISLSNYNSMPLQHPGALHNMYGNGLPPIPLRRRADSSGDRSAGDLSSNSPRMRPKVPRSGTLTPPGIQQRSPTYATGVIGYGGHPLHKRRVSDGQTAVHHSDHRRIQSFDVSRSHLKRGSSSNSLYSLGSQGSLTGEQVRLLPDPRWGNGGSRARSFSGGSMHQHPVEVVGFGYGSTSGEGPDSLPRRHKRASSELSAASGVSIDQSVDHVTTDMSKSTTIKGVTQKGKIQYQLPKDQFRLLCDRDLESGCVYKRQLVDDEDEYFQEYHIVDDVEADLCNQKTLPPEYYVMAVDNDIYKRMLDEVIESKSMTFGIRP</sequence>
<keyword evidence="3" id="KW-1185">Reference proteome</keyword>
<feature type="region of interest" description="Disordered" evidence="1">
    <location>
        <begin position="1"/>
        <end position="66"/>
    </location>
</feature>
<feature type="compositionally biased region" description="Low complexity" evidence="1">
    <location>
        <begin position="55"/>
        <end position="65"/>
    </location>
</feature>
<evidence type="ECO:0000256" key="1">
    <source>
        <dbReference type="SAM" id="MobiDB-lite"/>
    </source>
</evidence>
<evidence type="ECO:0000313" key="2">
    <source>
        <dbReference type="EMBL" id="EJK75662.1"/>
    </source>
</evidence>
<proteinExistence type="predicted"/>
<feature type="compositionally biased region" description="Basic and acidic residues" evidence="1">
    <location>
        <begin position="1"/>
        <end position="12"/>
    </location>
</feature>
<protein>
    <submittedName>
        <fullName evidence="2">Uncharacterized protein</fullName>
    </submittedName>
</protein>
<gene>
    <name evidence="2" type="ORF">THAOC_02611</name>
</gene>
<feature type="region of interest" description="Disordered" evidence="1">
    <location>
        <begin position="214"/>
        <end position="233"/>
    </location>
</feature>
<dbReference type="Proteomes" id="UP000266841">
    <property type="component" value="Unassembled WGS sequence"/>
</dbReference>
<feature type="compositionally biased region" description="Basic and acidic residues" evidence="1">
    <location>
        <begin position="134"/>
        <end position="144"/>
    </location>
</feature>
<dbReference type="AlphaFoldDB" id="K0TQ96"/>
<feature type="compositionally biased region" description="Basic and acidic residues" evidence="1">
    <location>
        <begin position="35"/>
        <end position="45"/>
    </location>
</feature>
<comment type="caution">
    <text evidence="2">The sequence shown here is derived from an EMBL/GenBank/DDBJ whole genome shotgun (WGS) entry which is preliminary data.</text>
</comment>